<feature type="transmembrane region" description="Helical" evidence="5">
    <location>
        <begin position="345"/>
        <end position="368"/>
    </location>
</feature>
<dbReference type="SUPFAM" id="SSF103473">
    <property type="entry name" value="MFS general substrate transporter"/>
    <property type="match status" value="1"/>
</dbReference>
<dbReference type="GO" id="GO:0022857">
    <property type="term" value="F:transmembrane transporter activity"/>
    <property type="evidence" value="ECO:0007669"/>
    <property type="project" value="InterPro"/>
</dbReference>
<dbReference type="Gene3D" id="1.20.1250.20">
    <property type="entry name" value="MFS general substrate transporter like domains"/>
    <property type="match status" value="2"/>
</dbReference>
<dbReference type="RefSeq" id="WP_156898660.1">
    <property type="nucleotide sequence ID" value="NZ_LT670849.1"/>
</dbReference>
<dbReference type="PANTHER" id="PTHR11662">
    <property type="entry name" value="SOLUTE CARRIER FAMILY 17"/>
    <property type="match status" value="1"/>
</dbReference>
<evidence type="ECO:0000256" key="5">
    <source>
        <dbReference type="SAM" id="Phobius"/>
    </source>
</evidence>
<proteinExistence type="predicted"/>
<feature type="transmembrane region" description="Helical" evidence="5">
    <location>
        <begin position="380"/>
        <end position="399"/>
    </location>
</feature>
<sequence>MQSRRWAGVIVLMIVVSIAYVDRINVSLMITNADFLHTLGLEGDRVAQGRLVSLFLFGYGLSAWFLTPVFESRWSVRTSLMISVLLWTVFTAASALAAGATVFLLWRLLLGCAEGPLFSLKTMYVKEHFAPNEVGKPNAVSSLGVSIGLGAGYSVVNFLIVHFGWRDSFWALAVLNLAIGLPLIALFIRSLPTPTRPATRDGSSAFSLLLAALRTPHLFWILIVEICTLSYLWGASTWLPSYLKEARHFSLNEMSIFAGLPFFVGIIANVAGGSVVDLLPRSKAPVVFAIGGVTTALCVTMAILADNPYVAASALVLAGAGWGFQAPAIPSLVQHVARDGTVGSTYGLINGIGNLTSALMPMMMGAAMMSRTGDNLARGFWLLVGTQLLTAASGLVLMARLGKAAGETAQAAPLVERI</sequence>
<dbReference type="OrthoDB" id="272777at2"/>
<gene>
    <name evidence="7" type="ORF">SAMN05444170_4617</name>
</gene>
<accession>A0A1M7UDU1</accession>
<feature type="transmembrane region" description="Helical" evidence="5">
    <location>
        <begin position="47"/>
        <end position="66"/>
    </location>
</feature>
<dbReference type="InterPro" id="IPR036259">
    <property type="entry name" value="MFS_trans_sf"/>
</dbReference>
<evidence type="ECO:0000256" key="2">
    <source>
        <dbReference type="ARBA" id="ARBA00022692"/>
    </source>
</evidence>
<evidence type="ECO:0000256" key="3">
    <source>
        <dbReference type="ARBA" id="ARBA00022989"/>
    </source>
</evidence>
<feature type="transmembrane region" description="Helical" evidence="5">
    <location>
        <begin position="140"/>
        <end position="163"/>
    </location>
</feature>
<dbReference type="AlphaFoldDB" id="A0A1M7UDU1"/>
<feature type="transmembrane region" description="Helical" evidence="5">
    <location>
        <begin position="208"/>
        <end position="234"/>
    </location>
</feature>
<evidence type="ECO:0000256" key="1">
    <source>
        <dbReference type="ARBA" id="ARBA00004141"/>
    </source>
</evidence>
<dbReference type="PANTHER" id="PTHR11662:SF399">
    <property type="entry name" value="FI19708P1-RELATED"/>
    <property type="match status" value="1"/>
</dbReference>
<feature type="transmembrane region" description="Helical" evidence="5">
    <location>
        <begin position="78"/>
        <end position="97"/>
    </location>
</feature>
<dbReference type="InterPro" id="IPR020846">
    <property type="entry name" value="MFS_dom"/>
</dbReference>
<keyword evidence="3 5" id="KW-1133">Transmembrane helix</keyword>
<reference evidence="8" key="1">
    <citation type="submission" date="2016-11" db="EMBL/GenBank/DDBJ databases">
        <authorList>
            <person name="Varghese N."/>
            <person name="Submissions S."/>
        </authorList>
    </citation>
    <scope>NUCLEOTIDE SEQUENCE [LARGE SCALE GENOMIC DNA]</scope>
    <source>
        <strain evidence="8">GAS401</strain>
    </source>
</reference>
<name>A0A1M7UDU1_9BRAD</name>
<keyword evidence="8" id="KW-1185">Reference proteome</keyword>
<dbReference type="InterPro" id="IPR050382">
    <property type="entry name" value="MFS_Na/Anion_cotransporter"/>
</dbReference>
<organism evidence="7 8">
    <name type="scientific">Bradyrhizobium erythrophlei</name>
    <dbReference type="NCBI Taxonomy" id="1437360"/>
    <lineage>
        <taxon>Bacteria</taxon>
        <taxon>Pseudomonadati</taxon>
        <taxon>Pseudomonadota</taxon>
        <taxon>Alphaproteobacteria</taxon>
        <taxon>Hyphomicrobiales</taxon>
        <taxon>Nitrobacteraceae</taxon>
        <taxon>Bradyrhizobium</taxon>
    </lineage>
</organism>
<feature type="transmembrane region" description="Helical" evidence="5">
    <location>
        <begin position="254"/>
        <end position="279"/>
    </location>
</feature>
<feature type="transmembrane region" description="Helical" evidence="5">
    <location>
        <begin position="286"/>
        <end position="305"/>
    </location>
</feature>
<keyword evidence="2 5" id="KW-0812">Transmembrane</keyword>
<dbReference type="EMBL" id="LT670849">
    <property type="protein sequence ID" value="SHN81108.1"/>
    <property type="molecule type" value="Genomic_DNA"/>
</dbReference>
<evidence type="ECO:0000313" key="8">
    <source>
        <dbReference type="Proteomes" id="UP000184096"/>
    </source>
</evidence>
<dbReference type="InterPro" id="IPR011701">
    <property type="entry name" value="MFS"/>
</dbReference>
<feature type="domain" description="Major facilitator superfamily (MFS) profile" evidence="6">
    <location>
        <begin position="8"/>
        <end position="402"/>
    </location>
</feature>
<protein>
    <submittedName>
        <fullName evidence="7">Predicted arabinose efflux permease, MFS family</fullName>
    </submittedName>
</protein>
<evidence type="ECO:0000313" key="7">
    <source>
        <dbReference type="EMBL" id="SHN81108.1"/>
    </source>
</evidence>
<dbReference type="Proteomes" id="UP000184096">
    <property type="component" value="Chromosome I"/>
</dbReference>
<dbReference type="Pfam" id="PF07690">
    <property type="entry name" value="MFS_1"/>
    <property type="match status" value="1"/>
</dbReference>
<dbReference type="PROSITE" id="PS50850">
    <property type="entry name" value="MFS"/>
    <property type="match status" value="1"/>
</dbReference>
<feature type="transmembrane region" description="Helical" evidence="5">
    <location>
        <begin position="169"/>
        <end position="188"/>
    </location>
</feature>
<keyword evidence="4 5" id="KW-0472">Membrane</keyword>
<comment type="subcellular location">
    <subcellularLocation>
        <location evidence="1">Membrane</location>
        <topology evidence="1">Multi-pass membrane protein</topology>
    </subcellularLocation>
</comment>
<dbReference type="GO" id="GO:0016020">
    <property type="term" value="C:membrane"/>
    <property type="evidence" value="ECO:0007669"/>
    <property type="project" value="UniProtKB-SubCell"/>
</dbReference>
<feature type="transmembrane region" description="Helical" evidence="5">
    <location>
        <begin position="311"/>
        <end position="333"/>
    </location>
</feature>
<evidence type="ECO:0000256" key="4">
    <source>
        <dbReference type="ARBA" id="ARBA00023136"/>
    </source>
</evidence>
<evidence type="ECO:0000259" key="6">
    <source>
        <dbReference type="PROSITE" id="PS50850"/>
    </source>
</evidence>